<evidence type="ECO:0000259" key="8">
    <source>
        <dbReference type="Pfam" id="PF03710"/>
    </source>
</evidence>
<dbReference type="GO" id="GO:0008882">
    <property type="term" value="F:[glutamate-ammonia-ligase] adenylyltransferase activity"/>
    <property type="evidence" value="ECO:0007669"/>
    <property type="project" value="UniProtKB-UniRule"/>
</dbReference>
<dbReference type="GO" id="GO:0005524">
    <property type="term" value="F:ATP binding"/>
    <property type="evidence" value="ECO:0007669"/>
    <property type="project" value="UniProtKB-UniRule"/>
</dbReference>
<dbReference type="EC" id="2.7.7.42" evidence="7"/>
<comment type="cofactor">
    <cofactor evidence="7">
        <name>Mg(2+)</name>
        <dbReference type="ChEBI" id="CHEBI:18420"/>
    </cofactor>
</comment>
<accession>A0A1H1NQ18</accession>
<feature type="domain" description="Glutamate-ammonia ligase adenylyltransferase repeated" evidence="8">
    <location>
        <begin position="79"/>
        <end position="324"/>
    </location>
</feature>
<dbReference type="Proteomes" id="UP000199092">
    <property type="component" value="Chromosome I"/>
</dbReference>
<keyword evidence="5 7" id="KW-0460">Magnesium</keyword>
<dbReference type="Pfam" id="PF03710">
    <property type="entry name" value="GlnE"/>
    <property type="match status" value="2"/>
</dbReference>
<proteinExistence type="inferred from homology"/>
<dbReference type="Pfam" id="PF08335">
    <property type="entry name" value="GlnD_UR_UTase"/>
    <property type="match status" value="2"/>
</dbReference>
<evidence type="ECO:0000313" key="10">
    <source>
        <dbReference type="EMBL" id="SDS01106.1"/>
    </source>
</evidence>
<dbReference type="InterPro" id="IPR005190">
    <property type="entry name" value="GlnE_rpt_dom"/>
</dbReference>
<dbReference type="PANTHER" id="PTHR30621">
    <property type="entry name" value="GLUTAMINE SYNTHETASE ADENYLYLTRANSFERASE"/>
    <property type="match status" value="1"/>
</dbReference>
<dbReference type="AlphaFoldDB" id="A0A1H1NQ18"/>
<dbReference type="EMBL" id="LT629749">
    <property type="protein sequence ID" value="SDS01106.1"/>
    <property type="molecule type" value="Genomic_DNA"/>
</dbReference>
<dbReference type="NCBIfam" id="NF010707">
    <property type="entry name" value="PRK14109.1"/>
    <property type="match status" value="1"/>
</dbReference>
<keyword evidence="6 7" id="KW-0511">Multifunctional enzyme</keyword>
<evidence type="ECO:0000256" key="6">
    <source>
        <dbReference type="ARBA" id="ARBA00023268"/>
    </source>
</evidence>
<comment type="catalytic activity">
    <reaction evidence="7">
        <text>[glutamine synthetase]-O(4)-(5'-adenylyl)-L-tyrosine + phosphate = [glutamine synthetase]-L-tyrosine + ADP</text>
        <dbReference type="Rhea" id="RHEA:43716"/>
        <dbReference type="Rhea" id="RHEA-COMP:10660"/>
        <dbReference type="Rhea" id="RHEA-COMP:10661"/>
        <dbReference type="ChEBI" id="CHEBI:43474"/>
        <dbReference type="ChEBI" id="CHEBI:46858"/>
        <dbReference type="ChEBI" id="CHEBI:83624"/>
        <dbReference type="ChEBI" id="CHEBI:456216"/>
        <dbReference type="EC" id="2.7.7.89"/>
    </reaction>
</comment>
<feature type="domain" description="Glutamate-ammonia ligase adenylyltransferase repeated" evidence="8">
    <location>
        <begin position="591"/>
        <end position="824"/>
    </location>
</feature>
<dbReference type="PANTHER" id="PTHR30621:SF0">
    <property type="entry name" value="BIFUNCTIONAL GLUTAMINE SYNTHETASE ADENYLYLTRANSFERASE_ADENYLYL-REMOVING ENZYME"/>
    <property type="match status" value="1"/>
</dbReference>
<comment type="similarity">
    <text evidence="7">Belongs to the GlnE family.</text>
</comment>
<dbReference type="RefSeq" id="WP_091410581.1">
    <property type="nucleotide sequence ID" value="NZ_LT629749.1"/>
</dbReference>
<dbReference type="OrthoDB" id="9759366at2"/>
<keyword evidence="11" id="KW-1185">Reference proteome</keyword>
<dbReference type="CDD" id="cd05401">
    <property type="entry name" value="NT_GlnE_GlnD_like"/>
    <property type="match status" value="2"/>
</dbReference>
<dbReference type="Gene3D" id="3.30.460.10">
    <property type="entry name" value="Beta Polymerase, domain 2"/>
    <property type="match status" value="2"/>
</dbReference>
<dbReference type="InterPro" id="IPR013546">
    <property type="entry name" value="PII_UdlTrfase/GS_AdlTrfase"/>
</dbReference>
<evidence type="ECO:0000256" key="4">
    <source>
        <dbReference type="ARBA" id="ARBA00022840"/>
    </source>
</evidence>
<feature type="region of interest" description="Adenylyl transferase" evidence="7">
    <location>
        <begin position="498"/>
        <end position="993"/>
    </location>
</feature>
<dbReference type="EC" id="2.7.7.89" evidence="7"/>
<evidence type="ECO:0000256" key="2">
    <source>
        <dbReference type="ARBA" id="ARBA00022695"/>
    </source>
</evidence>
<dbReference type="STRING" id="546871.SAMN04488543_0916"/>
<gene>
    <name evidence="7" type="primary">glnE</name>
    <name evidence="10" type="ORF">SAMN04488543_0916</name>
</gene>
<dbReference type="InterPro" id="IPR043519">
    <property type="entry name" value="NT_sf"/>
</dbReference>
<keyword evidence="3 7" id="KW-0547">Nucleotide-binding</keyword>
<reference evidence="10 11" key="1">
    <citation type="submission" date="2016-10" db="EMBL/GenBank/DDBJ databases">
        <authorList>
            <person name="de Groot N.N."/>
        </authorList>
    </citation>
    <scope>NUCLEOTIDE SEQUENCE [LARGE SCALE GENOMIC DNA]</scope>
    <source>
        <strain evidence="10 11">DSM 21741</strain>
    </source>
</reference>
<comment type="function">
    <text evidence="7">Involved in the regulation of glutamine synthetase GlnA, a key enzyme in the process to assimilate ammonia. When cellular nitrogen levels are high, the C-terminal adenylyl transferase (AT) inactivates GlnA by covalent transfer of an adenylyl group from ATP to specific tyrosine residue of GlnA, thus reducing its activity. Conversely, when nitrogen levels are low, the N-terminal adenylyl removase (AR) activates GlnA by removing the adenylyl group by phosphorolysis, increasing its activity. The regulatory region of GlnE binds the signal transduction protein PII (GlnB) which indicates the nitrogen status of the cell.</text>
</comment>
<dbReference type="GO" id="GO:0005829">
    <property type="term" value="C:cytosol"/>
    <property type="evidence" value="ECO:0007669"/>
    <property type="project" value="TreeGrafter"/>
</dbReference>
<feature type="region of interest" description="Adenylyl removase" evidence="7">
    <location>
        <begin position="1"/>
        <end position="490"/>
    </location>
</feature>
<comment type="catalytic activity">
    <reaction evidence="7">
        <text>[glutamine synthetase]-L-tyrosine + ATP = [glutamine synthetase]-O(4)-(5'-adenylyl)-L-tyrosine + diphosphate</text>
        <dbReference type="Rhea" id="RHEA:18589"/>
        <dbReference type="Rhea" id="RHEA-COMP:10660"/>
        <dbReference type="Rhea" id="RHEA-COMP:10661"/>
        <dbReference type="ChEBI" id="CHEBI:30616"/>
        <dbReference type="ChEBI" id="CHEBI:33019"/>
        <dbReference type="ChEBI" id="CHEBI:46858"/>
        <dbReference type="ChEBI" id="CHEBI:83624"/>
        <dbReference type="EC" id="2.7.7.42"/>
    </reaction>
</comment>
<dbReference type="GO" id="GO:0000820">
    <property type="term" value="P:regulation of glutamine family amino acid metabolic process"/>
    <property type="evidence" value="ECO:0007669"/>
    <property type="project" value="UniProtKB-UniRule"/>
</dbReference>
<dbReference type="HAMAP" id="MF_00802">
    <property type="entry name" value="GlnE"/>
    <property type="match status" value="1"/>
</dbReference>
<evidence type="ECO:0000256" key="5">
    <source>
        <dbReference type="ARBA" id="ARBA00022842"/>
    </source>
</evidence>
<dbReference type="SUPFAM" id="SSF81593">
    <property type="entry name" value="Nucleotidyltransferase substrate binding subunit/domain"/>
    <property type="match status" value="2"/>
</dbReference>
<feature type="domain" description="PII-uridylyltransferase/Glutamine-synthetase adenylyltransferase" evidence="9">
    <location>
        <begin position="347"/>
        <end position="486"/>
    </location>
</feature>
<evidence type="ECO:0000259" key="9">
    <source>
        <dbReference type="Pfam" id="PF08335"/>
    </source>
</evidence>
<keyword evidence="10" id="KW-0436">Ligase</keyword>
<dbReference type="Gene3D" id="1.20.120.330">
    <property type="entry name" value="Nucleotidyltransferases domain 2"/>
    <property type="match status" value="2"/>
</dbReference>
<dbReference type="GO" id="GO:0016874">
    <property type="term" value="F:ligase activity"/>
    <property type="evidence" value="ECO:0007669"/>
    <property type="project" value="UniProtKB-KW"/>
</dbReference>
<protein>
    <recommendedName>
        <fullName evidence="7">Bifunctional glutamine synthetase adenylyltransferase/adenylyl-removing enzyme</fullName>
    </recommendedName>
    <alternativeName>
        <fullName evidence="7">ATP:glutamine synthetase adenylyltransferase</fullName>
    </alternativeName>
    <alternativeName>
        <fullName evidence="7">ATase</fullName>
    </alternativeName>
    <domain>
        <recommendedName>
            <fullName evidence="7">Glutamine synthetase adenylyl-L-tyrosine phosphorylase</fullName>
            <ecNumber evidence="7">2.7.7.89</ecNumber>
        </recommendedName>
        <alternativeName>
            <fullName evidence="7">Adenylyl removase</fullName>
            <shortName evidence="7">AR</shortName>
            <shortName evidence="7">AT-N</shortName>
        </alternativeName>
    </domain>
    <domain>
        <recommendedName>
            <fullName evidence="7">Glutamine synthetase adenylyl transferase</fullName>
            <ecNumber evidence="7">2.7.7.42</ecNumber>
        </recommendedName>
        <alternativeName>
            <fullName evidence="7">Adenylyl transferase</fullName>
            <shortName evidence="7">AT</shortName>
            <shortName evidence="7">AT-C</shortName>
        </alternativeName>
    </domain>
</protein>
<dbReference type="GO" id="GO:0000287">
    <property type="term" value="F:magnesium ion binding"/>
    <property type="evidence" value="ECO:0007669"/>
    <property type="project" value="UniProtKB-UniRule"/>
</dbReference>
<evidence type="ECO:0000256" key="3">
    <source>
        <dbReference type="ARBA" id="ARBA00022741"/>
    </source>
</evidence>
<keyword evidence="1 7" id="KW-0808">Transferase</keyword>
<dbReference type="SUPFAM" id="SSF81301">
    <property type="entry name" value="Nucleotidyltransferase"/>
    <property type="match status" value="2"/>
</dbReference>
<keyword evidence="4 7" id="KW-0067">ATP-binding</keyword>
<evidence type="ECO:0000313" key="11">
    <source>
        <dbReference type="Proteomes" id="UP000199092"/>
    </source>
</evidence>
<keyword evidence="2 7" id="KW-0548">Nucleotidyltransferase</keyword>
<evidence type="ECO:0000256" key="7">
    <source>
        <dbReference type="HAMAP-Rule" id="MF_00802"/>
    </source>
</evidence>
<organism evidence="10 11">
    <name type="scientific">Friedmanniella luteola</name>
    <dbReference type="NCBI Taxonomy" id="546871"/>
    <lineage>
        <taxon>Bacteria</taxon>
        <taxon>Bacillati</taxon>
        <taxon>Actinomycetota</taxon>
        <taxon>Actinomycetes</taxon>
        <taxon>Propionibacteriales</taxon>
        <taxon>Nocardioidaceae</taxon>
        <taxon>Friedmanniella</taxon>
    </lineage>
</organism>
<dbReference type="GO" id="GO:0047388">
    <property type="term" value="F:[glutamine synthetase]-adenylyl-L-tyrosine phosphorylase activity"/>
    <property type="evidence" value="ECO:0007669"/>
    <property type="project" value="UniProtKB-EC"/>
</dbReference>
<name>A0A1H1NQ18_9ACTN</name>
<dbReference type="InterPro" id="IPR023057">
    <property type="entry name" value="GlnE"/>
</dbReference>
<feature type="domain" description="PII-uridylyltransferase/Glutamine-synthetase adenylyltransferase" evidence="9">
    <location>
        <begin position="848"/>
        <end position="987"/>
    </location>
</feature>
<evidence type="ECO:0000256" key="1">
    <source>
        <dbReference type="ARBA" id="ARBA00022679"/>
    </source>
</evidence>
<sequence>MRAMTRLQTTQGTLARRGFLDAAAALEALEGWRADQEVVLDLVVRSADPDLALAGLSRLYEQQPDLPDRLVAAPGLARHLVTVLGASASLGQHLRAHPEHLDLLDDQLDKAAPGALRRTLLEATGADPDAAAPVAVELTGDPLRTAYRGALLRIAARDLCAPEPIEMVDDVADELSDLADATLEAALSIARAKVGAQALLTRLAVVGLGKCGAQELNYVSDVDVLFVAEPVLGADGEPLLSGDAAVTTGTRMAAELSRICSAHTAAGTIWEVDAALRPEGRAGQLVRRLASHQAYYERWAKTWEFQAMLKARACAGDLALGQDFVDMVAPMVWQAAERENFVSDAQAMRKRVVAHIPAREQGRELKLGEGGLRDVEFSVQLLQLVHGRVDERLRTRATLPALRALVDNGYVGREDGKGFGLAYRFLRTLEHRIQLFHLRRTHVLPDSEADLRRLGRSLGYGDPVEQLLSTWRHVSGRVRRLHQRLFYSPLLDVVARIPSPELRLTTGAAVDRLKALGYADPVAALRHIGALGQGVSRQAEIQRQLLPAMLGWFAEAPSPDAGLLAFRQVSEALGTTPWYLRALRDEGAMAERLARILASSRFAVSLLTRAPQTVQMLAGEQELRPRPLADLAGEMRAAAGRQSSTEAAIEAIRAIRRRELFRVAAADLLGQLDVLGVGEAISDLASATIDAALAVVRSRASDPSAVPPIAVIAMGRWGGHEMSYASDCDAMFVMGDVVPGGAGDPTRAAAAVISEMRRLLARPGADPALAVDADLRPEGKGGALIRSLTAYRNYYGRWSSTWELQALVRADALAGAADVGADLLAEIDARRWPEGGLTGAQLSEIRKLKARVEAERLPRGADPAKHTKLGPGGLADVEWTVQLLQLQHAHAVPALRSSRTITALRAARDAELVDPTDAGHLEAAWLFASRIRNQIMLVRGRGSDSLPADNRELAALAELLGYGPGESSHLLADYRRITRRASGVVDRVFWGLD</sequence>